<dbReference type="PANTHER" id="PTHR36513">
    <property type="entry name" value="ABC TRANSMEMBRANE TYPE-1 DOMAIN-CONTAINING PROTEIN"/>
    <property type="match status" value="1"/>
</dbReference>
<dbReference type="Pfam" id="PF05990">
    <property type="entry name" value="DUF900"/>
    <property type="match status" value="1"/>
</dbReference>
<keyword evidence="2" id="KW-1185">Reference proteome</keyword>
<dbReference type="Gene3D" id="3.40.50.1820">
    <property type="entry name" value="alpha/beta hydrolase"/>
    <property type="match status" value="1"/>
</dbReference>
<organism evidence="1 2">
    <name type="scientific">Taibaiella lutea</name>
    <dbReference type="NCBI Taxonomy" id="2608001"/>
    <lineage>
        <taxon>Bacteria</taxon>
        <taxon>Pseudomonadati</taxon>
        <taxon>Bacteroidota</taxon>
        <taxon>Chitinophagia</taxon>
        <taxon>Chitinophagales</taxon>
        <taxon>Chitinophagaceae</taxon>
        <taxon>Taibaiella</taxon>
    </lineage>
</organism>
<dbReference type="InterPro" id="IPR029058">
    <property type="entry name" value="AB_hydrolase_fold"/>
</dbReference>
<accession>A0A5M6CP54</accession>
<protein>
    <submittedName>
        <fullName evidence="1">Alpha/beta hydrolase</fullName>
    </submittedName>
</protein>
<dbReference type="InterPro" id="IPR010297">
    <property type="entry name" value="DUF900_hydrolase"/>
</dbReference>
<proteinExistence type="predicted"/>
<dbReference type="GO" id="GO:0016787">
    <property type="term" value="F:hydrolase activity"/>
    <property type="evidence" value="ECO:0007669"/>
    <property type="project" value="UniProtKB-KW"/>
</dbReference>
<dbReference type="PANTHER" id="PTHR36513:SF1">
    <property type="entry name" value="TRANSMEMBRANE PROTEIN"/>
    <property type="match status" value="1"/>
</dbReference>
<name>A0A5M6CP54_9BACT</name>
<gene>
    <name evidence="1" type="ORF">F0919_10035</name>
</gene>
<keyword evidence="1" id="KW-0378">Hydrolase</keyword>
<dbReference type="Proteomes" id="UP000323632">
    <property type="component" value="Unassembled WGS sequence"/>
</dbReference>
<evidence type="ECO:0000313" key="1">
    <source>
        <dbReference type="EMBL" id="KAA5534929.1"/>
    </source>
</evidence>
<dbReference type="AlphaFoldDB" id="A0A5M6CP54"/>
<dbReference type="SUPFAM" id="SSF53474">
    <property type="entry name" value="alpha/beta-Hydrolases"/>
    <property type="match status" value="1"/>
</dbReference>
<sequence>MKNRLLEYIVRSTQQILNLSITDCEPIGCGNGCLIVYQDRQFLISVQHVTELKNSQSAINLYTEMGGVSKFYFPGAFNYVDMYSLELETENPELKKLESLDIGYLELGEYLDINQPQVVFKELTISGGKKTPVPTNLSYDLKKCENYFLYGRVVNIDRDREILHYEERLEQNIKYDGKFGPYERFVIDRPITQDSEFKGMSGAPIFSETGEPVAFLTNGFLDENYIYAFSAKEIKRYLDIHIDKIGRTEHLDLVFDEPNKLNEDWEDFSTEWDLNDQNLANENDFRKINFNKHTGLGDSTRKRFVEYAVYYSTNRRLKSESPVLFDNKRGERLHLGHCAVSIPYNHKVGTIDGLAPLIKNFFIADPNKDMIILSNDLFDSNVFIQKISEKIRVNNDKDILLFVHGFKDSFEDGILRAAQLGYDLNYKGPVISYSWPTMGSFFGYVADSDSAEISSNYLNEFLTYLIDNIGENRINIIAHSMGSVVLSKALLKLKKQNLFPSAINQIILAAPDIDRDLFINHIMPEIQSPQHLTLYVSKNDWAMKLSRFIRHSYNRLGEAGEEMAIIEGVDTIDASGVETDLIGHSYFSQKESLINDIHMTFLGHKPPQRRLDQKQLVIRNEHKIYWTFKKI</sequence>
<dbReference type="EMBL" id="VWSH01000002">
    <property type="protein sequence ID" value="KAA5534929.1"/>
    <property type="molecule type" value="Genomic_DNA"/>
</dbReference>
<dbReference type="RefSeq" id="WP_150032608.1">
    <property type="nucleotide sequence ID" value="NZ_VWSH01000002.1"/>
</dbReference>
<evidence type="ECO:0000313" key="2">
    <source>
        <dbReference type="Proteomes" id="UP000323632"/>
    </source>
</evidence>
<reference evidence="1 2" key="1">
    <citation type="submission" date="2019-09" db="EMBL/GenBank/DDBJ databases">
        <title>Genome sequence and assembly of Taibaiella sp.</title>
        <authorList>
            <person name="Chhetri G."/>
        </authorList>
    </citation>
    <scope>NUCLEOTIDE SEQUENCE [LARGE SCALE GENOMIC DNA]</scope>
    <source>
        <strain evidence="1 2">KVB11</strain>
    </source>
</reference>
<comment type="caution">
    <text evidence="1">The sequence shown here is derived from an EMBL/GenBank/DDBJ whole genome shotgun (WGS) entry which is preliminary data.</text>
</comment>